<dbReference type="InterPro" id="IPR035901">
    <property type="entry name" value="GIY-YIG_endonuc_sf"/>
</dbReference>
<dbReference type="InterPro" id="IPR055930">
    <property type="entry name" value="DUF7508"/>
</dbReference>
<organism evidence="2 3">
    <name type="scientific">Halobium salinum</name>
    <dbReference type="NCBI Taxonomy" id="1364940"/>
    <lineage>
        <taxon>Archaea</taxon>
        <taxon>Methanobacteriati</taxon>
        <taxon>Methanobacteriota</taxon>
        <taxon>Stenosarchaea group</taxon>
        <taxon>Halobacteria</taxon>
        <taxon>Halobacteriales</taxon>
        <taxon>Haloferacaceae</taxon>
        <taxon>Halobium</taxon>
    </lineage>
</organism>
<dbReference type="Gene3D" id="3.40.1440.10">
    <property type="entry name" value="GIY-YIG endonuclease"/>
    <property type="match status" value="1"/>
</dbReference>
<dbReference type="Proteomes" id="UP001595921">
    <property type="component" value="Unassembled WGS sequence"/>
</dbReference>
<name>A0ABD5PEH8_9EURY</name>
<reference evidence="2 3" key="1">
    <citation type="journal article" date="2019" name="Int. J. Syst. Evol. Microbiol.">
        <title>The Global Catalogue of Microorganisms (GCM) 10K type strain sequencing project: providing services to taxonomists for standard genome sequencing and annotation.</title>
        <authorList>
            <consortium name="The Broad Institute Genomics Platform"/>
            <consortium name="The Broad Institute Genome Sequencing Center for Infectious Disease"/>
            <person name="Wu L."/>
            <person name="Ma J."/>
        </authorList>
    </citation>
    <scope>NUCLEOTIDE SEQUENCE [LARGE SCALE GENOMIC DNA]</scope>
    <source>
        <strain evidence="2 3">CGMCC 1.12553</strain>
    </source>
</reference>
<evidence type="ECO:0000313" key="2">
    <source>
        <dbReference type="EMBL" id="MFC4359285.1"/>
    </source>
</evidence>
<dbReference type="Pfam" id="PF24348">
    <property type="entry name" value="DUF7508"/>
    <property type="match status" value="1"/>
</dbReference>
<dbReference type="RefSeq" id="WP_267622819.1">
    <property type="nucleotide sequence ID" value="NZ_JAODIW010000006.1"/>
</dbReference>
<protein>
    <submittedName>
        <fullName evidence="2">GIY-YIG nuclease family protein</fullName>
    </submittedName>
</protein>
<dbReference type="EMBL" id="JBHSDS010000008">
    <property type="protein sequence ID" value="MFC4359285.1"/>
    <property type="molecule type" value="Genomic_DNA"/>
</dbReference>
<comment type="caution">
    <text evidence="2">The sequence shown here is derived from an EMBL/GenBank/DDBJ whole genome shotgun (WGS) entry which is preliminary data.</text>
</comment>
<evidence type="ECO:0000259" key="1">
    <source>
        <dbReference type="Pfam" id="PF24348"/>
    </source>
</evidence>
<gene>
    <name evidence="2" type="ORF">ACFO0N_15165</name>
</gene>
<sequence>MPINKNWSKATKKHIEANVPAKGGVYELKSFGEQVYVGSSRNLQERLLTHLEKRSPNKYRFETAGWLQSHQKLERKHYTRFVDKYGKPPHWNDRRP</sequence>
<dbReference type="AlphaFoldDB" id="A0ABD5PEH8"/>
<keyword evidence="3" id="KW-1185">Reference proteome</keyword>
<evidence type="ECO:0000313" key="3">
    <source>
        <dbReference type="Proteomes" id="UP001595921"/>
    </source>
</evidence>
<proteinExistence type="predicted"/>
<dbReference type="SUPFAM" id="SSF82771">
    <property type="entry name" value="GIY-YIG endonuclease"/>
    <property type="match status" value="1"/>
</dbReference>
<feature type="domain" description="DUF7508" evidence="1">
    <location>
        <begin position="1"/>
        <end position="78"/>
    </location>
</feature>
<accession>A0ABD5PEH8</accession>